<gene>
    <name evidence="1" type="ORF">EXY25_12540</name>
</gene>
<dbReference type="Proteomes" id="UP000292544">
    <property type="component" value="Unassembled WGS sequence"/>
</dbReference>
<evidence type="ECO:0000313" key="1">
    <source>
        <dbReference type="EMBL" id="TAA45030.1"/>
    </source>
</evidence>
<comment type="caution">
    <text evidence="1">The sequence shown here is derived from an EMBL/GenBank/DDBJ whole genome shotgun (WGS) entry which is preliminary data.</text>
</comment>
<sequence>MAVIVEANCFGPIDYNPPVELPIREYVLEKEYLLMSNRKLLVTNTKNTFCLDKTGVFDHLYIPTPLSKKEP</sequence>
<protein>
    <submittedName>
        <fullName evidence="1">Uncharacterized protein</fullName>
    </submittedName>
</protein>
<name>A0ABY1WNL0_9GAMM</name>
<reference evidence="2" key="1">
    <citation type="submission" date="2019-02" db="EMBL/GenBank/DDBJ databases">
        <title>Draft genome sequence of Muricauda sp. 176CP4-71.</title>
        <authorList>
            <person name="Park J.-S."/>
        </authorList>
    </citation>
    <scope>NUCLEOTIDE SEQUENCE [LARGE SCALE GENOMIC DNA]</scope>
    <source>
        <strain evidence="2">176GS2-150</strain>
    </source>
</reference>
<keyword evidence="2" id="KW-1185">Reference proteome</keyword>
<dbReference type="EMBL" id="SHLY01000004">
    <property type="protein sequence ID" value="TAA45030.1"/>
    <property type="molecule type" value="Genomic_DNA"/>
</dbReference>
<accession>A0ABY1WNL0</accession>
<dbReference type="RefSeq" id="WP_130567039.1">
    <property type="nucleotide sequence ID" value="NZ_SHLY01000004.1"/>
</dbReference>
<proteinExistence type="predicted"/>
<evidence type="ECO:0000313" key="2">
    <source>
        <dbReference type="Proteomes" id="UP000292544"/>
    </source>
</evidence>
<organism evidence="1 2">
    <name type="scientific">Corallincola spongiicola</name>
    <dbReference type="NCBI Taxonomy" id="2520508"/>
    <lineage>
        <taxon>Bacteria</taxon>
        <taxon>Pseudomonadati</taxon>
        <taxon>Pseudomonadota</taxon>
        <taxon>Gammaproteobacteria</taxon>
        <taxon>Alteromonadales</taxon>
        <taxon>Psychromonadaceae</taxon>
        <taxon>Corallincola</taxon>
    </lineage>
</organism>